<evidence type="ECO:0000256" key="12">
    <source>
        <dbReference type="SAM" id="SignalP"/>
    </source>
</evidence>
<protein>
    <recommendedName>
        <fullName evidence="3 11">FAD:protein FMN transferase</fullName>
        <ecNumber evidence="2 11">2.7.1.180</ecNumber>
    </recommendedName>
    <alternativeName>
        <fullName evidence="9 11">Flavin transferase</fullName>
    </alternativeName>
</protein>
<name>A0ABS4KU86_9CLOT</name>
<evidence type="ECO:0000256" key="8">
    <source>
        <dbReference type="ARBA" id="ARBA00022842"/>
    </source>
</evidence>
<evidence type="ECO:0000256" key="4">
    <source>
        <dbReference type="ARBA" id="ARBA00022630"/>
    </source>
</evidence>
<evidence type="ECO:0000256" key="11">
    <source>
        <dbReference type="PIRNR" id="PIRNR006268"/>
    </source>
</evidence>
<evidence type="ECO:0000256" key="1">
    <source>
        <dbReference type="ARBA" id="ARBA00001946"/>
    </source>
</evidence>
<evidence type="ECO:0000256" key="10">
    <source>
        <dbReference type="ARBA" id="ARBA00048540"/>
    </source>
</evidence>
<feature type="chain" id="PRO_5046464583" description="FAD:protein FMN transferase" evidence="12">
    <location>
        <begin position="21"/>
        <end position="345"/>
    </location>
</feature>
<accession>A0ABS4KU86</accession>
<dbReference type="RefSeq" id="WP_209702877.1">
    <property type="nucleotide sequence ID" value="NZ_JAGGLM010000017.1"/>
</dbReference>
<dbReference type="InterPro" id="IPR024932">
    <property type="entry name" value="ApbE"/>
</dbReference>
<reference evidence="13 14" key="1">
    <citation type="submission" date="2021-03" db="EMBL/GenBank/DDBJ databases">
        <title>Genomic Encyclopedia of Type Strains, Phase IV (KMG-IV): sequencing the most valuable type-strain genomes for metagenomic binning, comparative biology and taxonomic classification.</title>
        <authorList>
            <person name="Goeker M."/>
        </authorList>
    </citation>
    <scope>NUCLEOTIDE SEQUENCE [LARGE SCALE GENOMIC DNA]</scope>
    <source>
        <strain evidence="13 14">DSM 28783</strain>
    </source>
</reference>
<gene>
    <name evidence="13" type="ORF">J2Z42_002318</name>
</gene>
<dbReference type="Proteomes" id="UP001519307">
    <property type="component" value="Unassembled WGS sequence"/>
</dbReference>
<evidence type="ECO:0000256" key="5">
    <source>
        <dbReference type="ARBA" id="ARBA00022679"/>
    </source>
</evidence>
<dbReference type="Gene3D" id="3.10.520.10">
    <property type="entry name" value="ApbE-like domains"/>
    <property type="match status" value="1"/>
</dbReference>
<keyword evidence="6 11" id="KW-0479">Metal-binding</keyword>
<organism evidence="13 14">
    <name type="scientific">Clostridium algifaecis</name>
    <dbReference type="NCBI Taxonomy" id="1472040"/>
    <lineage>
        <taxon>Bacteria</taxon>
        <taxon>Bacillati</taxon>
        <taxon>Bacillota</taxon>
        <taxon>Clostridia</taxon>
        <taxon>Eubacteriales</taxon>
        <taxon>Clostridiaceae</taxon>
        <taxon>Clostridium</taxon>
    </lineage>
</organism>
<comment type="similarity">
    <text evidence="11">Belongs to the ApbE family.</text>
</comment>
<comment type="caution">
    <text evidence="13">The sequence shown here is derived from an EMBL/GenBank/DDBJ whole genome shotgun (WGS) entry which is preliminary data.</text>
</comment>
<keyword evidence="4 11" id="KW-0285">Flavoprotein</keyword>
<dbReference type="InterPro" id="IPR003374">
    <property type="entry name" value="ApbE-like_sf"/>
</dbReference>
<evidence type="ECO:0000256" key="7">
    <source>
        <dbReference type="ARBA" id="ARBA00022827"/>
    </source>
</evidence>
<comment type="cofactor">
    <cofactor evidence="1">
        <name>Mg(2+)</name>
        <dbReference type="ChEBI" id="CHEBI:18420"/>
    </cofactor>
</comment>
<keyword evidence="8 11" id="KW-0460">Magnesium</keyword>
<evidence type="ECO:0000256" key="3">
    <source>
        <dbReference type="ARBA" id="ARBA00016337"/>
    </source>
</evidence>
<dbReference type="EMBL" id="JAGGLM010000017">
    <property type="protein sequence ID" value="MBP2033614.1"/>
    <property type="molecule type" value="Genomic_DNA"/>
</dbReference>
<dbReference type="EC" id="2.7.1.180" evidence="2 11"/>
<dbReference type="PIRSF" id="PIRSF006268">
    <property type="entry name" value="ApbE"/>
    <property type="match status" value="1"/>
</dbReference>
<dbReference type="Pfam" id="PF02424">
    <property type="entry name" value="ApbE"/>
    <property type="match status" value="1"/>
</dbReference>
<keyword evidence="5 11" id="KW-0808">Transferase</keyword>
<evidence type="ECO:0000256" key="2">
    <source>
        <dbReference type="ARBA" id="ARBA00011955"/>
    </source>
</evidence>
<evidence type="ECO:0000313" key="14">
    <source>
        <dbReference type="Proteomes" id="UP001519307"/>
    </source>
</evidence>
<sequence>MNFKKIICCFFIIVFCIGFNTSCSTKINEEPVTKETVALDTIISLKYYGKNANEAINESMKKISNIENEMSIFLPNSEISQINKSSGENSVKVNSDVMYVSKKAYEHAKLSNGAFDPTVEPITDLWGVGTNHQKVPTESEIKKTRSLINYNDIIIDEKNSTIKLRREGQGMDFGGIAKGYCADELKKICEKYNIKSAIIDLGGNVYDVGDQPNGKPWNTGVQDPLGDNGEFIGIITNTDKSVVSAGDYERFFVKDRKNYGQIFDPLTGCPANNGVIATTIVSDYSIDGDALSNSLFVLGVNKGLNLIKSFKRIDALCITSDKKIYLTPGMKKIFKVTNTKYKIAN</sequence>
<evidence type="ECO:0000256" key="6">
    <source>
        <dbReference type="ARBA" id="ARBA00022723"/>
    </source>
</evidence>
<dbReference type="PANTHER" id="PTHR30040">
    <property type="entry name" value="THIAMINE BIOSYNTHESIS LIPOPROTEIN APBE"/>
    <property type="match status" value="1"/>
</dbReference>
<keyword evidence="12" id="KW-0732">Signal</keyword>
<evidence type="ECO:0000256" key="9">
    <source>
        <dbReference type="ARBA" id="ARBA00031306"/>
    </source>
</evidence>
<keyword evidence="7 11" id="KW-0274">FAD</keyword>
<dbReference type="SUPFAM" id="SSF143631">
    <property type="entry name" value="ApbE-like"/>
    <property type="match status" value="1"/>
</dbReference>
<keyword evidence="13" id="KW-0449">Lipoprotein</keyword>
<proteinExistence type="inferred from homology"/>
<feature type="signal peptide" evidence="12">
    <location>
        <begin position="1"/>
        <end position="20"/>
    </location>
</feature>
<keyword evidence="14" id="KW-1185">Reference proteome</keyword>
<evidence type="ECO:0000313" key="13">
    <source>
        <dbReference type="EMBL" id="MBP2033614.1"/>
    </source>
</evidence>
<comment type="catalytic activity">
    <reaction evidence="10 11">
        <text>L-threonyl-[protein] + FAD = FMN-L-threonyl-[protein] + AMP + H(+)</text>
        <dbReference type="Rhea" id="RHEA:36847"/>
        <dbReference type="Rhea" id="RHEA-COMP:11060"/>
        <dbReference type="Rhea" id="RHEA-COMP:11061"/>
        <dbReference type="ChEBI" id="CHEBI:15378"/>
        <dbReference type="ChEBI" id="CHEBI:30013"/>
        <dbReference type="ChEBI" id="CHEBI:57692"/>
        <dbReference type="ChEBI" id="CHEBI:74257"/>
        <dbReference type="ChEBI" id="CHEBI:456215"/>
        <dbReference type="EC" id="2.7.1.180"/>
    </reaction>
</comment>
<dbReference type="PANTHER" id="PTHR30040:SF2">
    <property type="entry name" value="FAD:PROTEIN FMN TRANSFERASE"/>
    <property type="match status" value="1"/>
</dbReference>